<reference evidence="7" key="1">
    <citation type="journal article" date="2019" name="Int. J. Syst. Evol. Microbiol.">
        <title>The Global Catalogue of Microorganisms (GCM) 10K type strain sequencing project: providing services to taxonomists for standard genome sequencing and annotation.</title>
        <authorList>
            <consortium name="The Broad Institute Genomics Platform"/>
            <consortium name="The Broad Institute Genome Sequencing Center for Infectious Disease"/>
            <person name="Wu L."/>
            <person name="Ma J."/>
        </authorList>
    </citation>
    <scope>NUCLEOTIDE SEQUENCE [LARGE SCALE GENOMIC DNA]</scope>
    <source>
        <strain evidence="7">JCM 17810</strain>
    </source>
</reference>
<dbReference type="Proteomes" id="UP001500622">
    <property type="component" value="Unassembled WGS sequence"/>
</dbReference>
<dbReference type="PROSITE" id="PS50932">
    <property type="entry name" value="HTH_LACI_2"/>
    <property type="match status" value="1"/>
</dbReference>
<dbReference type="CDD" id="cd06267">
    <property type="entry name" value="PBP1_LacI_sugar_binding-like"/>
    <property type="match status" value="1"/>
</dbReference>
<dbReference type="InterPro" id="IPR028082">
    <property type="entry name" value="Peripla_BP_I"/>
</dbReference>
<feature type="compositionally biased region" description="Low complexity" evidence="4">
    <location>
        <begin position="339"/>
        <end position="353"/>
    </location>
</feature>
<dbReference type="SUPFAM" id="SSF47413">
    <property type="entry name" value="lambda repressor-like DNA-binding domains"/>
    <property type="match status" value="1"/>
</dbReference>
<feature type="domain" description="HTH lacI-type" evidence="5">
    <location>
        <begin position="3"/>
        <end position="58"/>
    </location>
</feature>
<dbReference type="Gene3D" id="3.40.50.2300">
    <property type="match status" value="2"/>
</dbReference>
<sequence>MAVNLRDVARLAGVSVPTASRVLSGSDYPVAEDLRARVAEAAEKLDYVPNAQAQALLHGNRSTVGVLVGDVGDPYFSEIVNGVHTAAAEQRLLVTICNTERDVDRELEYFRMLQAHRTGAVIVAGSDLLDERYRSGMRARIDSFCSGGGRVAAIGAPSLGADRVEVANAAGGRRLAEHLVGLGHRRIGVLAAPATVASTRERVAGLREVVEAAGGVLHVRHGAPSREEGHAGTPELMAYGVTALVGTADQMALGALARLREQGLTVPGEVSVAGFNDITAAQDAWPALTSVRLPLREMGAAALRLATSLQADAGPRVRRLGTELVVRASTGPLPRDQSPDGGDAAGSAARTDS</sequence>
<evidence type="ECO:0000313" key="7">
    <source>
        <dbReference type="Proteomes" id="UP001500622"/>
    </source>
</evidence>
<dbReference type="InterPro" id="IPR000843">
    <property type="entry name" value="HTH_LacI"/>
</dbReference>
<proteinExistence type="predicted"/>
<gene>
    <name evidence="6" type="ORF">GCM10023169_34230</name>
</gene>
<dbReference type="GO" id="GO:0003677">
    <property type="term" value="F:DNA binding"/>
    <property type="evidence" value="ECO:0007669"/>
    <property type="project" value="UniProtKB-KW"/>
</dbReference>
<dbReference type="PANTHER" id="PTHR30146">
    <property type="entry name" value="LACI-RELATED TRANSCRIPTIONAL REPRESSOR"/>
    <property type="match status" value="1"/>
</dbReference>
<dbReference type="InterPro" id="IPR010982">
    <property type="entry name" value="Lambda_DNA-bd_dom_sf"/>
</dbReference>
<protein>
    <submittedName>
        <fullName evidence="6">LacI family DNA-binding transcriptional regulator</fullName>
    </submittedName>
</protein>
<dbReference type="EMBL" id="BAABGN010000013">
    <property type="protein sequence ID" value="GAA4430625.1"/>
    <property type="molecule type" value="Genomic_DNA"/>
</dbReference>
<evidence type="ECO:0000259" key="5">
    <source>
        <dbReference type="PROSITE" id="PS50932"/>
    </source>
</evidence>
<dbReference type="RefSeq" id="WP_345217758.1">
    <property type="nucleotide sequence ID" value="NZ_BAABGN010000013.1"/>
</dbReference>
<keyword evidence="3" id="KW-0804">Transcription</keyword>
<keyword evidence="7" id="KW-1185">Reference proteome</keyword>
<comment type="caution">
    <text evidence="6">The sequence shown here is derived from an EMBL/GenBank/DDBJ whole genome shotgun (WGS) entry which is preliminary data.</text>
</comment>
<organism evidence="6 7">
    <name type="scientific">Georgenia halophila</name>
    <dbReference type="NCBI Taxonomy" id="620889"/>
    <lineage>
        <taxon>Bacteria</taxon>
        <taxon>Bacillati</taxon>
        <taxon>Actinomycetota</taxon>
        <taxon>Actinomycetes</taxon>
        <taxon>Micrococcales</taxon>
        <taxon>Bogoriellaceae</taxon>
        <taxon>Georgenia</taxon>
    </lineage>
</organism>
<dbReference type="Pfam" id="PF00356">
    <property type="entry name" value="LacI"/>
    <property type="match status" value="1"/>
</dbReference>
<dbReference type="SUPFAM" id="SSF53822">
    <property type="entry name" value="Periplasmic binding protein-like I"/>
    <property type="match status" value="1"/>
</dbReference>
<dbReference type="Gene3D" id="1.10.260.40">
    <property type="entry name" value="lambda repressor-like DNA-binding domains"/>
    <property type="match status" value="1"/>
</dbReference>
<dbReference type="PANTHER" id="PTHR30146:SF153">
    <property type="entry name" value="LACTOSE OPERON REPRESSOR"/>
    <property type="match status" value="1"/>
</dbReference>
<keyword evidence="1" id="KW-0805">Transcription regulation</keyword>
<dbReference type="CDD" id="cd01392">
    <property type="entry name" value="HTH_LacI"/>
    <property type="match status" value="1"/>
</dbReference>
<feature type="region of interest" description="Disordered" evidence="4">
    <location>
        <begin position="328"/>
        <end position="353"/>
    </location>
</feature>
<dbReference type="SMART" id="SM00354">
    <property type="entry name" value="HTH_LACI"/>
    <property type="match status" value="1"/>
</dbReference>
<evidence type="ECO:0000256" key="1">
    <source>
        <dbReference type="ARBA" id="ARBA00023015"/>
    </source>
</evidence>
<evidence type="ECO:0000256" key="2">
    <source>
        <dbReference type="ARBA" id="ARBA00023125"/>
    </source>
</evidence>
<keyword evidence="2 6" id="KW-0238">DNA-binding</keyword>
<evidence type="ECO:0000256" key="4">
    <source>
        <dbReference type="SAM" id="MobiDB-lite"/>
    </source>
</evidence>
<accession>A0ABP8LJ06</accession>
<dbReference type="PROSITE" id="PS00356">
    <property type="entry name" value="HTH_LACI_1"/>
    <property type="match status" value="1"/>
</dbReference>
<name>A0ABP8LJ06_9MICO</name>
<dbReference type="InterPro" id="IPR046335">
    <property type="entry name" value="LacI/GalR-like_sensor"/>
</dbReference>
<evidence type="ECO:0000256" key="3">
    <source>
        <dbReference type="ARBA" id="ARBA00023163"/>
    </source>
</evidence>
<dbReference type="Pfam" id="PF13377">
    <property type="entry name" value="Peripla_BP_3"/>
    <property type="match status" value="1"/>
</dbReference>
<evidence type="ECO:0000313" key="6">
    <source>
        <dbReference type="EMBL" id="GAA4430625.1"/>
    </source>
</evidence>